<dbReference type="Pfam" id="PF00126">
    <property type="entry name" value="HTH_1"/>
    <property type="match status" value="1"/>
</dbReference>
<evidence type="ECO:0000256" key="1">
    <source>
        <dbReference type="ARBA" id="ARBA00009437"/>
    </source>
</evidence>
<dbReference type="Gene3D" id="3.40.190.290">
    <property type="match status" value="1"/>
</dbReference>
<dbReference type="AlphaFoldDB" id="A0A931DMC6"/>
<dbReference type="InterPro" id="IPR000847">
    <property type="entry name" value="LysR_HTH_N"/>
</dbReference>
<name>A0A931DMC6_9ACTN</name>
<dbReference type="SUPFAM" id="SSF46785">
    <property type="entry name" value="Winged helix' DNA-binding domain"/>
    <property type="match status" value="1"/>
</dbReference>
<keyword evidence="3 6" id="KW-0238">DNA-binding</keyword>
<comment type="caution">
    <text evidence="6">The sequence shown here is derived from an EMBL/GenBank/DDBJ whole genome shotgun (WGS) entry which is preliminary data.</text>
</comment>
<comment type="similarity">
    <text evidence="1">Belongs to the LysR transcriptional regulatory family.</text>
</comment>
<dbReference type="Gene3D" id="1.10.10.10">
    <property type="entry name" value="Winged helix-like DNA-binding domain superfamily/Winged helix DNA-binding domain"/>
    <property type="match status" value="1"/>
</dbReference>
<dbReference type="PRINTS" id="PR00039">
    <property type="entry name" value="HTHLYSR"/>
</dbReference>
<dbReference type="InterPro" id="IPR005119">
    <property type="entry name" value="LysR_subst-bd"/>
</dbReference>
<evidence type="ECO:0000256" key="2">
    <source>
        <dbReference type="ARBA" id="ARBA00023015"/>
    </source>
</evidence>
<dbReference type="InterPro" id="IPR036390">
    <property type="entry name" value="WH_DNA-bd_sf"/>
</dbReference>
<dbReference type="PROSITE" id="PS50931">
    <property type="entry name" value="HTH_LYSR"/>
    <property type="match status" value="1"/>
</dbReference>
<dbReference type="PANTHER" id="PTHR30419">
    <property type="entry name" value="HTH-TYPE TRANSCRIPTIONAL REGULATOR YBHD"/>
    <property type="match status" value="1"/>
</dbReference>
<evidence type="ECO:0000313" key="7">
    <source>
        <dbReference type="Proteomes" id="UP000614047"/>
    </source>
</evidence>
<keyword evidence="2" id="KW-0805">Transcription regulation</keyword>
<dbReference type="Proteomes" id="UP000614047">
    <property type="component" value="Unassembled WGS sequence"/>
</dbReference>
<dbReference type="CDD" id="cd05466">
    <property type="entry name" value="PBP2_LTTR_substrate"/>
    <property type="match status" value="1"/>
</dbReference>
<sequence length="296" mass="32160">MELRQVRYFVSVARHLHFTRAASELLVAQPALSSQIRQLETELGVRLFDRSTRKVRLTDAGQMLLPYAQRIIAETDDARARLRDMSQLGVGTITIGAQQSLNASGALPAVLVEFQRQYPGVDIIVREEKADASLAMLAAGDIDLALVMLEGHEDLDSMSVEPMFDEVLVFVVSAGHRLAGQEVLLSDLMSEQFIAFNEGAGLRRILVRTCVDAGFQPRIAYDCSALGSIRAMAAAGLGVALLPLASVHAPGPTVAILSMDRRPQRTISLVRSATRYRTVAANALAELLRERLSPAA</sequence>
<keyword evidence="4" id="KW-0804">Transcription</keyword>
<dbReference type="EMBL" id="JADOUA010000001">
    <property type="protein sequence ID" value="MBG6089273.1"/>
    <property type="molecule type" value="Genomic_DNA"/>
</dbReference>
<keyword evidence="7" id="KW-1185">Reference proteome</keyword>
<dbReference type="GO" id="GO:0005829">
    <property type="term" value="C:cytosol"/>
    <property type="evidence" value="ECO:0007669"/>
    <property type="project" value="TreeGrafter"/>
</dbReference>
<dbReference type="RefSeq" id="WP_197011901.1">
    <property type="nucleotide sequence ID" value="NZ_BAABES010000004.1"/>
</dbReference>
<dbReference type="GO" id="GO:0003700">
    <property type="term" value="F:DNA-binding transcription factor activity"/>
    <property type="evidence" value="ECO:0007669"/>
    <property type="project" value="InterPro"/>
</dbReference>
<evidence type="ECO:0000256" key="3">
    <source>
        <dbReference type="ARBA" id="ARBA00023125"/>
    </source>
</evidence>
<dbReference type="SUPFAM" id="SSF53850">
    <property type="entry name" value="Periplasmic binding protein-like II"/>
    <property type="match status" value="1"/>
</dbReference>
<dbReference type="FunFam" id="1.10.10.10:FF:000001">
    <property type="entry name" value="LysR family transcriptional regulator"/>
    <property type="match status" value="1"/>
</dbReference>
<gene>
    <name evidence="6" type="ORF">IW256_003386</name>
</gene>
<accession>A0A931DMC6</accession>
<proteinExistence type="inferred from homology"/>
<dbReference type="InterPro" id="IPR036388">
    <property type="entry name" value="WH-like_DNA-bd_sf"/>
</dbReference>
<dbReference type="InterPro" id="IPR050950">
    <property type="entry name" value="HTH-type_LysR_regulators"/>
</dbReference>
<evidence type="ECO:0000256" key="4">
    <source>
        <dbReference type="ARBA" id="ARBA00023163"/>
    </source>
</evidence>
<dbReference type="GO" id="GO:0003677">
    <property type="term" value="F:DNA binding"/>
    <property type="evidence" value="ECO:0007669"/>
    <property type="project" value="UniProtKB-KW"/>
</dbReference>
<dbReference type="Pfam" id="PF03466">
    <property type="entry name" value="LysR_substrate"/>
    <property type="match status" value="1"/>
</dbReference>
<organism evidence="6 7">
    <name type="scientific">Actinomadura viridis</name>
    <dbReference type="NCBI Taxonomy" id="58110"/>
    <lineage>
        <taxon>Bacteria</taxon>
        <taxon>Bacillati</taxon>
        <taxon>Actinomycetota</taxon>
        <taxon>Actinomycetes</taxon>
        <taxon>Streptosporangiales</taxon>
        <taxon>Thermomonosporaceae</taxon>
        <taxon>Actinomadura</taxon>
    </lineage>
</organism>
<feature type="domain" description="HTH lysR-type" evidence="5">
    <location>
        <begin position="1"/>
        <end position="58"/>
    </location>
</feature>
<evidence type="ECO:0000313" key="6">
    <source>
        <dbReference type="EMBL" id="MBG6089273.1"/>
    </source>
</evidence>
<evidence type="ECO:0000259" key="5">
    <source>
        <dbReference type="PROSITE" id="PS50931"/>
    </source>
</evidence>
<reference evidence="6" key="1">
    <citation type="submission" date="2020-11" db="EMBL/GenBank/DDBJ databases">
        <title>Sequencing the genomes of 1000 actinobacteria strains.</title>
        <authorList>
            <person name="Klenk H.-P."/>
        </authorList>
    </citation>
    <scope>NUCLEOTIDE SEQUENCE</scope>
    <source>
        <strain evidence="6">DSM 43175</strain>
    </source>
</reference>
<protein>
    <submittedName>
        <fullName evidence="6">DNA-binding transcriptional LysR family regulator</fullName>
    </submittedName>
</protein>